<dbReference type="RefSeq" id="WP_077415502.1">
    <property type="nucleotide sequence ID" value="NZ_MLHJ01000026.1"/>
</dbReference>
<evidence type="ECO:0000313" key="1">
    <source>
        <dbReference type="EMBL" id="OOF43910.1"/>
    </source>
</evidence>
<dbReference type="STRING" id="1908260.BKK50_03830"/>
<gene>
    <name evidence="1" type="ORF">BKK50_03830</name>
</gene>
<dbReference type="InterPro" id="IPR049585">
    <property type="entry name" value="CdiI_EcoliA0-like"/>
</dbReference>
<dbReference type="Pfam" id="PF24172">
    <property type="entry name" value="CdiI_ImmP"/>
    <property type="match status" value="1"/>
</dbReference>
<protein>
    <submittedName>
        <fullName evidence="1">Uncharacterized protein</fullName>
    </submittedName>
</protein>
<comment type="caution">
    <text evidence="1">The sequence shown here is derived from an EMBL/GenBank/DDBJ whole genome shotgun (WGS) entry which is preliminary data.</text>
</comment>
<reference evidence="1 2" key="1">
    <citation type="submission" date="2016-10" db="EMBL/GenBank/DDBJ databases">
        <title>Rodentibacter gen. nov. and new species.</title>
        <authorList>
            <person name="Christensen H."/>
        </authorList>
    </citation>
    <scope>NUCLEOTIDE SEQUENCE [LARGE SCALE GENOMIC DNA]</scope>
    <source>
        <strain evidence="1 2">CCUG17206</strain>
    </source>
</reference>
<dbReference type="CDD" id="cd20693">
    <property type="entry name" value="CdiI_EcoliA0-like"/>
    <property type="match status" value="1"/>
</dbReference>
<organism evidence="1 2">
    <name type="scientific">Rodentibacter rarus</name>
    <dbReference type="NCBI Taxonomy" id="1908260"/>
    <lineage>
        <taxon>Bacteria</taxon>
        <taxon>Pseudomonadati</taxon>
        <taxon>Pseudomonadota</taxon>
        <taxon>Gammaproteobacteria</taxon>
        <taxon>Pasteurellales</taxon>
        <taxon>Pasteurellaceae</taxon>
        <taxon>Rodentibacter</taxon>
    </lineage>
</organism>
<proteinExistence type="predicted"/>
<accession>A0A1V3IPD4</accession>
<dbReference type="AlphaFoldDB" id="A0A1V3IPD4"/>
<sequence length="126" mass="14470">MTLFDECKDALSSDFHLLSLEEEKYVLEKFYKYPFEYGNINKTSNTINAFHFNELMKLIDEKEISSKVYILSDMKGIPIFKTNLLLALSKIDDISALSTKVFILGDGYLAQIVPKEPPIDIVRLLI</sequence>
<dbReference type="Proteomes" id="UP000189433">
    <property type="component" value="Unassembled WGS sequence"/>
</dbReference>
<keyword evidence="2" id="KW-1185">Reference proteome</keyword>
<dbReference type="EMBL" id="MLHJ01000026">
    <property type="protein sequence ID" value="OOF43910.1"/>
    <property type="molecule type" value="Genomic_DNA"/>
</dbReference>
<dbReference type="OrthoDB" id="6565706at2"/>
<name>A0A1V3IPD4_9PAST</name>
<evidence type="ECO:0000313" key="2">
    <source>
        <dbReference type="Proteomes" id="UP000189433"/>
    </source>
</evidence>